<dbReference type="EMBL" id="QOKW01000022">
    <property type="protein sequence ID" value="KAA0677636.1"/>
    <property type="molecule type" value="Genomic_DNA"/>
</dbReference>
<reference evidence="1 2" key="1">
    <citation type="submission" date="2018-07" db="EMBL/GenBank/DDBJ databases">
        <title>Genome sequence of Azospirillum sp. ATCC 49961.</title>
        <authorList>
            <person name="Sant'Anna F.H."/>
            <person name="Baldani J.I."/>
            <person name="Zilli J.E."/>
            <person name="Reis V.M."/>
            <person name="Hartmann A."/>
            <person name="Cruz L."/>
            <person name="de Souza E.M."/>
            <person name="de Oliveira Pedrosa F."/>
            <person name="Passaglia L.M.P."/>
        </authorList>
    </citation>
    <scope>NUCLEOTIDE SEQUENCE [LARGE SCALE GENOMIC DNA]</scope>
    <source>
        <strain evidence="1 2">ATCC 49961</strain>
    </source>
</reference>
<keyword evidence="2" id="KW-1185">Reference proteome</keyword>
<dbReference type="RefSeq" id="WP_149471105.1">
    <property type="nucleotide sequence ID" value="NZ_QOKW01000022.1"/>
</dbReference>
<dbReference type="OrthoDB" id="7742228at2"/>
<evidence type="ECO:0000313" key="1">
    <source>
        <dbReference type="EMBL" id="KAA0677636.1"/>
    </source>
</evidence>
<name>A0A9W7KQP8_9PROT</name>
<organism evidence="1 2">
    <name type="scientific">Roseomonas genomospecies 6</name>
    <dbReference type="NCBI Taxonomy" id="214106"/>
    <lineage>
        <taxon>Bacteria</taxon>
        <taxon>Pseudomonadati</taxon>
        <taxon>Pseudomonadota</taxon>
        <taxon>Alphaproteobacteria</taxon>
        <taxon>Acetobacterales</taxon>
        <taxon>Roseomonadaceae</taxon>
        <taxon>Roseomonas</taxon>
    </lineage>
</organism>
<dbReference type="Proteomes" id="UP000480854">
    <property type="component" value="Unassembled WGS sequence"/>
</dbReference>
<dbReference type="AlphaFoldDB" id="A0A9W7KQP8"/>
<accession>A0A9W7KQP8</accession>
<sequence length="141" mass="15465">MTKRIKITAENADALEAALKAGQGRAQVNTFSVERLVRVAEKAEEELADLLPKAERKGARFVRRDAGPAANAYSYKQGATKVTIERGSSAWYLLDIERVEAHPRQPGLSDLLLTPAQKAEAVRRYAENLGCYTPQPTKLAA</sequence>
<comment type="caution">
    <text evidence="1">The sequence shown here is derived from an EMBL/GenBank/DDBJ whole genome shotgun (WGS) entry which is preliminary data.</text>
</comment>
<evidence type="ECO:0000313" key="2">
    <source>
        <dbReference type="Proteomes" id="UP000480854"/>
    </source>
</evidence>
<proteinExistence type="predicted"/>
<protein>
    <submittedName>
        <fullName evidence="1">Uncharacterized protein</fullName>
    </submittedName>
</protein>
<gene>
    <name evidence="1" type="ORF">DS843_22620</name>
</gene>